<dbReference type="InterPro" id="IPR000843">
    <property type="entry name" value="HTH_LacI"/>
</dbReference>
<reference evidence="6" key="1">
    <citation type="submission" date="2023-03" db="EMBL/GenBank/DDBJ databases">
        <title>Andean soil-derived lignocellulolytic bacterial consortium as a source of novel taxa and putative plastic-active enzymes.</title>
        <authorList>
            <person name="Diaz-Garcia L."/>
            <person name="Chuvochina M."/>
            <person name="Feuerriegel G."/>
            <person name="Bunk B."/>
            <person name="Sproer C."/>
            <person name="Streit W.R."/>
            <person name="Rodriguez L.M."/>
            <person name="Overmann J."/>
            <person name="Jimenez D.J."/>
        </authorList>
    </citation>
    <scope>NUCLEOTIDE SEQUENCE</scope>
    <source>
        <strain evidence="6">MAG 4610</strain>
    </source>
</reference>
<dbReference type="InterPro" id="IPR028082">
    <property type="entry name" value="Peripla_BP_I"/>
</dbReference>
<dbReference type="PROSITE" id="PS50932">
    <property type="entry name" value="HTH_LACI_2"/>
    <property type="match status" value="1"/>
</dbReference>
<dbReference type="PANTHER" id="PTHR30146:SF148">
    <property type="entry name" value="HTH-TYPE TRANSCRIPTIONAL REPRESSOR PURR-RELATED"/>
    <property type="match status" value="1"/>
</dbReference>
<dbReference type="SMART" id="SM00354">
    <property type="entry name" value="HTH_LACI"/>
    <property type="match status" value="1"/>
</dbReference>
<evidence type="ECO:0000313" key="6">
    <source>
        <dbReference type="EMBL" id="WEK13016.1"/>
    </source>
</evidence>
<evidence type="ECO:0000256" key="2">
    <source>
        <dbReference type="ARBA" id="ARBA00023015"/>
    </source>
</evidence>
<evidence type="ECO:0000256" key="4">
    <source>
        <dbReference type="ARBA" id="ARBA00023163"/>
    </source>
</evidence>
<organism evidence="6 7">
    <name type="scientific">Candidatus Microbacterium phytovorans</name>
    <dbReference type="NCBI Taxonomy" id="3121374"/>
    <lineage>
        <taxon>Bacteria</taxon>
        <taxon>Bacillati</taxon>
        <taxon>Actinomycetota</taxon>
        <taxon>Actinomycetes</taxon>
        <taxon>Micrococcales</taxon>
        <taxon>Microbacteriaceae</taxon>
        <taxon>Microbacterium</taxon>
    </lineage>
</organism>
<evidence type="ECO:0000313" key="7">
    <source>
        <dbReference type="Proteomes" id="UP001213972"/>
    </source>
</evidence>
<dbReference type="EMBL" id="CP119321">
    <property type="protein sequence ID" value="WEK13016.1"/>
    <property type="molecule type" value="Genomic_DNA"/>
</dbReference>
<keyword evidence="3 6" id="KW-0238">DNA-binding</keyword>
<evidence type="ECO:0000259" key="5">
    <source>
        <dbReference type="PROSITE" id="PS50932"/>
    </source>
</evidence>
<keyword evidence="1" id="KW-0678">Repressor</keyword>
<dbReference type="Gene3D" id="1.10.260.40">
    <property type="entry name" value="lambda repressor-like DNA-binding domains"/>
    <property type="match status" value="1"/>
</dbReference>
<evidence type="ECO:0000256" key="3">
    <source>
        <dbReference type="ARBA" id="ARBA00023125"/>
    </source>
</evidence>
<dbReference type="SUPFAM" id="SSF53822">
    <property type="entry name" value="Periplasmic binding protein-like I"/>
    <property type="match status" value="1"/>
</dbReference>
<sequence>MARLRDVAARAQVSVSVASRVLNNDAEARINPQTRERVLAAAAELQYVPDHRARALRLSRAGAIALIVPEVNNAIFSSLHQGVQGVVHARNSSVFLAQLDGESADAHALAAVVGNGRVDGVILQRNEHLTDDDLLAATRLDVPVVLFNTRLEGHLGSVALDDRRAVAIAISHLRELGHERIGFIAGAPRHDAALRRLEGFRHAMTAADLAVHEEWIVPAGWEAPAGATATTTVLSRPDRPTALVTASLNAAIGALRAAHDAGVSVPSELSIVTIQDAWMAQYTVPTLTAVAMPMLQAGARAATMLLDHLGGEPLSDEMVSDPAPELIARESTAAPAA</sequence>
<dbReference type="Gene3D" id="3.40.50.2300">
    <property type="match status" value="2"/>
</dbReference>
<dbReference type="CDD" id="cd01392">
    <property type="entry name" value="HTH_LacI"/>
    <property type="match status" value="1"/>
</dbReference>
<proteinExistence type="predicted"/>
<dbReference type="GO" id="GO:0003700">
    <property type="term" value="F:DNA-binding transcription factor activity"/>
    <property type="evidence" value="ECO:0007669"/>
    <property type="project" value="TreeGrafter"/>
</dbReference>
<dbReference type="Pfam" id="PF13377">
    <property type="entry name" value="Peripla_BP_3"/>
    <property type="match status" value="1"/>
</dbReference>
<gene>
    <name evidence="6" type="ORF">P0Y48_11155</name>
</gene>
<evidence type="ECO:0000256" key="1">
    <source>
        <dbReference type="ARBA" id="ARBA00022491"/>
    </source>
</evidence>
<dbReference type="SUPFAM" id="SSF47413">
    <property type="entry name" value="lambda repressor-like DNA-binding domains"/>
    <property type="match status" value="1"/>
</dbReference>
<keyword evidence="2" id="KW-0805">Transcription regulation</keyword>
<dbReference type="PANTHER" id="PTHR30146">
    <property type="entry name" value="LACI-RELATED TRANSCRIPTIONAL REPRESSOR"/>
    <property type="match status" value="1"/>
</dbReference>
<dbReference type="CDD" id="cd06267">
    <property type="entry name" value="PBP1_LacI_sugar_binding-like"/>
    <property type="match status" value="1"/>
</dbReference>
<protein>
    <submittedName>
        <fullName evidence="6">LacI family DNA-binding transcriptional regulator</fullName>
    </submittedName>
</protein>
<dbReference type="Pfam" id="PF00356">
    <property type="entry name" value="LacI"/>
    <property type="match status" value="1"/>
</dbReference>
<feature type="domain" description="HTH lacI-type" evidence="5">
    <location>
        <begin position="2"/>
        <end position="58"/>
    </location>
</feature>
<dbReference type="GO" id="GO:0000976">
    <property type="term" value="F:transcription cis-regulatory region binding"/>
    <property type="evidence" value="ECO:0007669"/>
    <property type="project" value="TreeGrafter"/>
</dbReference>
<keyword evidence="4" id="KW-0804">Transcription</keyword>
<accession>A0AAJ5VZ16</accession>
<dbReference type="AlphaFoldDB" id="A0AAJ5VZ16"/>
<dbReference type="InterPro" id="IPR010982">
    <property type="entry name" value="Lambda_DNA-bd_dom_sf"/>
</dbReference>
<name>A0AAJ5VZ16_9MICO</name>
<dbReference type="Proteomes" id="UP001213972">
    <property type="component" value="Chromosome"/>
</dbReference>
<dbReference type="InterPro" id="IPR046335">
    <property type="entry name" value="LacI/GalR-like_sensor"/>
</dbReference>